<proteinExistence type="predicted"/>
<keyword evidence="1" id="KW-0812">Transmembrane</keyword>
<keyword evidence="1" id="KW-0472">Membrane</keyword>
<dbReference type="EMBL" id="JAWDGP010002710">
    <property type="protein sequence ID" value="KAK3780521.1"/>
    <property type="molecule type" value="Genomic_DNA"/>
</dbReference>
<keyword evidence="1" id="KW-1133">Transmembrane helix</keyword>
<dbReference type="Proteomes" id="UP001283361">
    <property type="component" value="Unassembled WGS sequence"/>
</dbReference>
<sequence length="432" mass="48628">MRPVEINNYSLPGVPGIHAWRGNTNRNRAGSNAGTDVDISYSKHPSKSTFARESNRYSYDDASLESAATAYTPDYSDASSFTEYDDLEDEKISSVFFTNPFSSRGNTGLSSSAEITALLTLWHMLMLVLSLTFLAAGIAIRFYFSYWVIKQVNGLHMFQTYSVFMSKADENNTQIRFSGYEQIIGTILMISHSLYTISHILYVTYQIHRFQYTLPMASLITGCVALGEISVINVFLSPDIIARQDVVENLQEQLLKYTVKSDDNFIISYQYISVWLKCCGITDRWDFQDIAGFVFKSGTDNSTITTSLLEVAPTCCKREVFTAGPDRVLQCAHKTELDIGKAEHYNIGCFSFLVDIITLGCNYYAIIIWIHLADVAIHSSVYKQRVSSMAAEVGVKSGEFSSTNRQRRKVKTTPAFMLTRRWGKRFNSTAEA</sequence>
<gene>
    <name evidence="2" type="ORF">RRG08_031996</name>
</gene>
<reference evidence="2" key="1">
    <citation type="journal article" date="2023" name="G3 (Bethesda)">
        <title>A reference genome for the long-term kleptoplast-retaining sea slug Elysia crispata morphotype clarki.</title>
        <authorList>
            <person name="Eastman K.E."/>
            <person name="Pendleton A.L."/>
            <person name="Shaikh M.A."/>
            <person name="Suttiyut T."/>
            <person name="Ogas R."/>
            <person name="Tomko P."/>
            <person name="Gavelis G."/>
            <person name="Widhalm J.R."/>
            <person name="Wisecaver J.H."/>
        </authorList>
    </citation>
    <scope>NUCLEOTIDE SEQUENCE</scope>
    <source>
        <strain evidence="2">ECLA1</strain>
    </source>
</reference>
<evidence type="ECO:0000313" key="3">
    <source>
        <dbReference type="Proteomes" id="UP001283361"/>
    </source>
</evidence>
<dbReference type="AlphaFoldDB" id="A0AAE1A4W2"/>
<comment type="caution">
    <text evidence="2">The sequence shown here is derived from an EMBL/GenBank/DDBJ whole genome shotgun (WGS) entry which is preliminary data.</text>
</comment>
<dbReference type="SUPFAM" id="SSF48652">
    <property type="entry name" value="Tetraspanin"/>
    <property type="match status" value="1"/>
</dbReference>
<evidence type="ECO:0000256" key="1">
    <source>
        <dbReference type="SAM" id="Phobius"/>
    </source>
</evidence>
<organism evidence="2 3">
    <name type="scientific">Elysia crispata</name>
    <name type="common">lettuce slug</name>
    <dbReference type="NCBI Taxonomy" id="231223"/>
    <lineage>
        <taxon>Eukaryota</taxon>
        <taxon>Metazoa</taxon>
        <taxon>Spiralia</taxon>
        <taxon>Lophotrochozoa</taxon>
        <taxon>Mollusca</taxon>
        <taxon>Gastropoda</taxon>
        <taxon>Heterobranchia</taxon>
        <taxon>Euthyneura</taxon>
        <taxon>Panpulmonata</taxon>
        <taxon>Sacoglossa</taxon>
        <taxon>Placobranchoidea</taxon>
        <taxon>Plakobranchidae</taxon>
        <taxon>Elysia</taxon>
    </lineage>
</organism>
<dbReference type="InterPro" id="IPR008952">
    <property type="entry name" value="Tetraspanin_EC2_sf"/>
</dbReference>
<protein>
    <submittedName>
        <fullName evidence="2">Uncharacterized protein</fullName>
    </submittedName>
</protein>
<evidence type="ECO:0000313" key="2">
    <source>
        <dbReference type="EMBL" id="KAK3780521.1"/>
    </source>
</evidence>
<accession>A0AAE1A4W2</accession>
<feature type="transmembrane region" description="Helical" evidence="1">
    <location>
        <begin position="183"/>
        <end position="205"/>
    </location>
</feature>
<feature type="transmembrane region" description="Helical" evidence="1">
    <location>
        <begin position="217"/>
        <end position="236"/>
    </location>
</feature>
<dbReference type="GO" id="GO:0016020">
    <property type="term" value="C:membrane"/>
    <property type="evidence" value="ECO:0007669"/>
    <property type="project" value="InterPro"/>
</dbReference>
<name>A0AAE1A4W2_9GAST</name>
<keyword evidence="3" id="KW-1185">Reference proteome</keyword>
<feature type="transmembrane region" description="Helical" evidence="1">
    <location>
        <begin position="121"/>
        <end position="144"/>
    </location>
</feature>